<dbReference type="SUPFAM" id="SSF54862">
    <property type="entry name" value="4Fe-4S ferredoxins"/>
    <property type="match status" value="1"/>
</dbReference>
<dbReference type="InterPro" id="IPR051684">
    <property type="entry name" value="Electron_Trans/Redox"/>
</dbReference>
<dbReference type="Pfam" id="PF12801">
    <property type="entry name" value="Fer4_5"/>
    <property type="match status" value="2"/>
</dbReference>
<keyword evidence="7" id="KW-0411">Iron-sulfur</keyword>
<dbReference type="PROSITE" id="PS51379">
    <property type="entry name" value="4FE4S_FER_2"/>
    <property type="match status" value="2"/>
</dbReference>
<evidence type="ECO:0000256" key="5">
    <source>
        <dbReference type="ARBA" id="ARBA00022982"/>
    </source>
</evidence>
<protein>
    <submittedName>
        <fullName evidence="10">Polyferredoxin NapH (Periplasmic nitrate reductase)</fullName>
    </submittedName>
</protein>
<organism evidence="10">
    <name type="scientific">hydrothermal vent metagenome</name>
    <dbReference type="NCBI Taxonomy" id="652676"/>
    <lineage>
        <taxon>unclassified sequences</taxon>
        <taxon>metagenomes</taxon>
        <taxon>ecological metagenomes</taxon>
    </lineage>
</organism>
<evidence type="ECO:0000256" key="8">
    <source>
        <dbReference type="SAM" id="Phobius"/>
    </source>
</evidence>
<evidence type="ECO:0000256" key="3">
    <source>
        <dbReference type="ARBA" id="ARBA00022723"/>
    </source>
</evidence>
<keyword evidence="8" id="KW-0812">Transmembrane</keyword>
<feature type="domain" description="4Fe-4S ferredoxin-type" evidence="9">
    <location>
        <begin position="257"/>
        <end position="286"/>
    </location>
</feature>
<dbReference type="PANTHER" id="PTHR30176:SF3">
    <property type="entry name" value="FERREDOXIN-TYPE PROTEIN NAPH"/>
    <property type="match status" value="1"/>
</dbReference>
<proteinExistence type="predicted"/>
<evidence type="ECO:0000256" key="4">
    <source>
        <dbReference type="ARBA" id="ARBA00022737"/>
    </source>
</evidence>
<dbReference type="PROSITE" id="PS00198">
    <property type="entry name" value="4FE4S_FER_1"/>
    <property type="match status" value="2"/>
</dbReference>
<keyword evidence="1" id="KW-0813">Transport</keyword>
<sequence>MSTVTDRLGRDAVAEKGWLGAHKWLIARRISQAFILALFLAGPVAGIWILKGNLSSSRLLDWLPMTDPLLFLQFIFAGHFAIAQDAIIGAGLVVAFYLLVGGRLYCAWVCPVNIITDAAHWLRRRLKLKSSARIGRQTRVWMLAAVLAVALVTGTAAYELINPVLMFHRGLVFGMGLAWTLVLGIFLFDLLVMKHGWCGHLCPMGALYGIIGSASLVRVRADARATCDDCMECYEVCPEPQVIPPALMGARHGKPEAGAAILSGACTNCARCIDICPHDVFNFGWRFSASQAGGRQPQNLETAPDGL</sequence>
<evidence type="ECO:0000259" key="9">
    <source>
        <dbReference type="PROSITE" id="PS51379"/>
    </source>
</evidence>
<feature type="transmembrane region" description="Helical" evidence="8">
    <location>
        <begin position="140"/>
        <end position="158"/>
    </location>
</feature>
<dbReference type="InterPro" id="IPR017900">
    <property type="entry name" value="4Fe4S_Fe_S_CS"/>
</dbReference>
<keyword evidence="5" id="KW-0249">Electron transport</keyword>
<dbReference type="Gene3D" id="3.30.70.20">
    <property type="match status" value="1"/>
</dbReference>
<name>A0A3B0TMA0_9ZZZZ</name>
<keyword evidence="8" id="KW-0472">Membrane</keyword>
<evidence type="ECO:0000313" key="10">
    <source>
        <dbReference type="EMBL" id="VAW17770.1"/>
    </source>
</evidence>
<keyword evidence="2" id="KW-0004">4Fe-4S</keyword>
<feature type="transmembrane region" description="Helical" evidence="8">
    <location>
        <begin position="170"/>
        <end position="192"/>
    </location>
</feature>
<dbReference type="Pfam" id="PF12838">
    <property type="entry name" value="Fer4_7"/>
    <property type="match status" value="1"/>
</dbReference>
<feature type="domain" description="4Fe-4S ferredoxin-type" evidence="9">
    <location>
        <begin position="217"/>
        <end position="248"/>
    </location>
</feature>
<keyword evidence="3" id="KW-0479">Metal-binding</keyword>
<dbReference type="GO" id="GO:0051539">
    <property type="term" value="F:4 iron, 4 sulfur cluster binding"/>
    <property type="evidence" value="ECO:0007669"/>
    <property type="project" value="UniProtKB-KW"/>
</dbReference>
<dbReference type="AlphaFoldDB" id="A0A3B0TMA0"/>
<evidence type="ECO:0000256" key="6">
    <source>
        <dbReference type="ARBA" id="ARBA00023004"/>
    </source>
</evidence>
<gene>
    <name evidence="10" type="ORF">MNBD_ALPHA09-330</name>
</gene>
<dbReference type="InterPro" id="IPR017896">
    <property type="entry name" value="4Fe4S_Fe-S-bd"/>
</dbReference>
<keyword evidence="4" id="KW-0677">Repeat</keyword>
<keyword evidence="8" id="KW-1133">Transmembrane helix</keyword>
<keyword evidence="6" id="KW-0408">Iron</keyword>
<dbReference type="GO" id="GO:0046872">
    <property type="term" value="F:metal ion binding"/>
    <property type="evidence" value="ECO:0007669"/>
    <property type="project" value="UniProtKB-KW"/>
</dbReference>
<dbReference type="PANTHER" id="PTHR30176">
    <property type="entry name" value="FERREDOXIN-TYPE PROTEIN NAPH"/>
    <property type="match status" value="1"/>
</dbReference>
<evidence type="ECO:0000256" key="7">
    <source>
        <dbReference type="ARBA" id="ARBA00023014"/>
    </source>
</evidence>
<dbReference type="NCBIfam" id="NF007013">
    <property type="entry name" value="PRK09477.1"/>
    <property type="match status" value="1"/>
</dbReference>
<dbReference type="EMBL" id="UOEM01000108">
    <property type="protein sequence ID" value="VAW17770.1"/>
    <property type="molecule type" value="Genomic_DNA"/>
</dbReference>
<dbReference type="NCBIfam" id="TIGR02163">
    <property type="entry name" value="napH"/>
    <property type="match status" value="1"/>
</dbReference>
<evidence type="ECO:0000256" key="1">
    <source>
        <dbReference type="ARBA" id="ARBA00022448"/>
    </source>
</evidence>
<dbReference type="GO" id="GO:0005886">
    <property type="term" value="C:plasma membrane"/>
    <property type="evidence" value="ECO:0007669"/>
    <property type="project" value="TreeGrafter"/>
</dbReference>
<accession>A0A3B0TMA0</accession>
<feature type="transmembrane region" description="Helical" evidence="8">
    <location>
        <begin position="70"/>
        <end position="99"/>
    </location>
</feature>
<evidence type="ECO:0000256" key="2">
    <source>
        <dbReference type="ARBA" id="ARBA00022485"/>
    </source>
</evidence>
<reference evidence="10" key="1">
    <citation type="submission" date="2018-06" db="EMBL/GenBank/DDBJ databases">
        <authorList>
            <person name="Zhirakovskaya E."/>
        </authorList>
    </citation>
    <scope>NUCLEOTIDE SEQUENCE</scope>
</reference>
<dbReference type="InterPro" id="IPR011886">
    <property type="entry name" value="NapH_MauN"/>
</dbReference>
<feature type="transmembrane region" description="Helical" evidence="8">
    <location>
        <begin position="33"/>
        <end position="50"/>
    </location>
</feature>